<feature type="compositionally biased region" description="Basic and acidic residues" evidence="1">
    <location>
        <begin position="30"/>
        <end position="43"/>
    </location>
</feature>
<proteinExistence type="predicted"/>
<gene>
    <name evidence="2" type="ORF">GEV33_014118</name>
</gene>
<feature type="region of interest" description="Disordered" evidence="1">
    <location>
        <begin position="1"/>
        <end position="43"/>
    </location>
</feature>
<name>A0A8J6L226_TENMO</name>
<evidence type="ECO:0000256" key="1">
    <source>
        <dbReference type="SAM" id="MobiDB-lite"/>
    </source>
</evidence>
<reference evidence="2" key="1">
    <citation type="journal article" date="2020" name="J Insects Food Feed">
        <title>The yellow mealworm (Tenebrio molitor) genome: a resource for the emerging insects as food and feed industry.</title>
        <authorList>
            <person name="Eriksson T."/>
            <person name="Andere A."/>
            <person name="Kelstrup H."/>
            <person name="Emery V."/>
            <person name="Picard C."/>
        </authorList>
    </citation>
    <scope>NUCLEOTIDE SEQUENCE</scope>
    <source>
        <strain evidence="2">Stoneville</strain>
        <tissue evidence="2">Whole head</tissue>
    </source>
</reference>
<dbReference type="EMBL" id="JABDTM020028606">
    <property type="protein sequence ID" value="KAH0808674.1"/>
    <property type="molecule type" value="Genomic_DNA"/>
</dbReference>
<evidence type="ECO:0000313" key="3">
    <source>
        <dbReference type="Proteomes" id="UP000719412"/>
    </source>
</evidence>
<dbReference type="Proteomes" id="UP000719412">
    <property type="component" value="Unassembled WGS sequence"/>
</dbReference>
<comment type="caution">
    <text evidence="2">The sequence shown here is derived from an EMBL/GenBank/DDBJ whole genome shotgun (WGS) entry which is preliminary data.</text>
</comment>
<reference evidence="2" key="2">
    <citation type="submission" date="2021-08" db="EMBL/GenBank/DDBJ databases">
        <authorList>
            <person name="Eriksson T."/>
        </authorList>
    </citation>
    <scope>NUCLEOTIDE SEQUENCE</scope>
    <source>
        <strain evidence="2">Stoneville</strain>
        <tissue evidence="2">Whole head</tissue>
    </source>
</reference>
<protein>
    <submittedName>
        <fullName evidence="2">Uncharacterized protein</fullName>
    </submittedName>
</protein>
<organism evidence="2 3">
    <name type="scientific">Tenebrio molitor</name>
    <name type="common">Yellow mealworm beetle</name>
    <dbReference type="NCBI Taxonomy" id="7067"/>
    <lineage>
        <taxon>Eukaryota</taxon>
        <taxon>Metazoa</taxon>
        <taxon>Ecdysozoa</taxon>
        <taxon>Arthropoda</taxon>
        <taxon>Hexapoda</taxon>
        <taxon>Insecta</taxon>
        <taxon>Pterygota</taxon>
        <taxon>Neoptera</taxon>
        <taxon>Endopterygota</taxon>
        <taxon>Coleoptera</taxon>
        <taxon>Polyphaga</taxon>
        <taxon>Cucujiformia</taxon>
        <taxon>Tenebrionidae</taxon>
        <taxon>Tenebrio</taxon>
    </lineage>
</organism>
<accession>A0A8J6L226</accession>
<evidence type="ECO:0000313" key="2">
    <source>
        <dbReference type="EMBL" id="KAH0808674.1"/>
    </source>
</evidence>
<dbReference type="AlphaFoldDB" id="A0A8J6L226"/>
<keyword evidence="3" id="KW-1185">Reference proteome</keyword>
<sequence>MKTKKKKKKSHEDADPRALFIERAKHKQDNRRAQELKQKPHEEEKKRIFELELTSTEIRRVLSDRAKVKAAKKNIIFTSEELEEIMNRATDKFLNSEDTLIRIRKAKREVTRDKKDINMRLLKLKSFGDRRNLLKEMLNRRGKLHQQQKRERRDINMDLLKLKTEMKQSKTKKTKKSFENNEEKVATIREAGQTSEEMMGLLEEEDEEESPLPDEDVFAELADPDELLFTTTEKSRKGLKTKGLFGLHKPKIAVTPMKFEAKDAVQARDFEVDSVPDEDDGENFDCIHEFFGKKSAAGGEEKQNASELWEVGVVIEDKRDDHLPLVTNRGFALQESDLDTKTNLGEYFREEEEGVSLENDYDDLESDESGPLRLKRSIDGIGEAKWYYVLGKGYDPAKITIDETLKDQQIKMLKERLAYKKKLDFINRNNELLHKRKVRSPEEKTKRRYKSLTEGLRVWKPTDVLGLKKTGKGKVKRSVDNYAGSVENEIGNFLNEMSKDPGGDKENGDYELVFPNKDKIEVVENRGETELRLVLHEDSTDGKGESTTASNIQKVWKKRSDNVWEKLYEKLSRRNSRVKFDVDVHASEKFSERVKYSFVAGKNGKNVGGGIDSRATTETERISLLLCFWAFSCTALVISGGTVGDAADRAADAAPLARPTLLRLFEFSKGTRLMHMPPPPFHDGQRAPVYCWLPTTQVSVRMHRYVNGKKWDGISTSKIAKKHRNCKTIRCLEYAAPFAQPGKPPNALTCELVLVLGLRLPRQLFGRFLFAHQRVRLLLNGIYDFLFLFDVVLQQNDTLDTTRSVRGPHRRFGCGDGRTAELRVLVGANLQWKSVTKFGGSLLLQVQISLKGSQPDSVRESL</sequence>
<feature type="compositionally biased region" description="Basic and acidic residues" evidence="1">
    <location>
        <begin position="10"/>
        <end position="23"/>
    </location>
</feature>